<dbReference type="Proteomes" id="UP000759131">
    <property type="component" value="Unassembled WGS sequence"/>
</dbReference>
<sequence>MVDCPKWRLNIGCFCREGYYLNKFLNCVLPANCEEDPKPAQRRPDPPITCPENEIYDNCSSRCLEQCSKRDDPISCPITCDSGCFCRGARLRNSGGQCIDIKSCEELVPKPPEVVAKQCPAGEVYEQCSDRCKEMCPNVKNTLGRALDCTKCEGGCFCINGHMRNEKGNCIYHKKCDRKNALFKVMSIAEATE</sequence>
<dbReference type="GO" id="GO:0030414">
    <property type="term" value="F:peptidase inhibitor activity"/>
    <property type="evidence" value="ECO:0007669"/>
    <property type="project" value="UniProtKB-KW"/>
</dbReference>
<protein>
    <recommendedName>
        <fullName evidence="3">TIL domain-containing protein</fullName>
    </recommendedName>
</protein>
<reference evidence="4" key="1">
    <citation type="submission" date="2020-11" db="EMBL/GenBank/DDBJ databases">
        <authorList>
            <person name="Tran Van P."/>
        </authorList>
    </citation>
    <scope>NUCLEOTIDE SEQUENCE</scope>
</reference>
<feature type="domain" description="TIL" evidence="3">
    <location>
        <begin position="119"/>
        <end position="176"/>
    </location>
</feature>
<evidence type="ECO:0000256" key="1">
    <source>
        <dbReference type="ARBA" id="ARBA00022690"/>
    </source>
</evidence>
<dbReference type="PANTHER" id="PTHR23259">
    <property type="entry name" value="RIDDLE"/>
    <property type="match status" value="1"/>
</dbReference>
<keyword evidence="2" id="KW-1015">Disulfide bond</keyword>
<evidence type="ECO:0000313" key="5">
    <source>
        <dbReference type="Proteomes" id="UP000759131"/>
    </source>
</evidence>
<evidence type="ECO:0000256" key="2">
    <source>
        <dbReference type="ARBA" id="ARBA00023157"/>
    </source>
</evidence>
<feature type="non-terminal residue" evidence="4">
    <location>
        <position position="193"/>
    </location>
</feature>
<accession>A0A7R9L308</accession>
<dbReference type="SUPFAM" id="SSF57567">
    <property type="entry name" value="Serine protease inhibitors"/>
    <property type="match status" value="3"/>
</dbReference>
<dbReference type="Pfam" id="PF01826">
    <property type="entry name" value="TIL"/>
    <property type="match status" value="2"/>
</dbReference>
<dbReference type="Gene3D" id="2.10.25.10">
    <property type="entry name" value="Laminin"/>
    <property type="match status" value="3"/>
</dbReference>
<dbReference type="OrthoDB" id="6428744at2759"/>
<dbReference type="PANTHER" id="PTHR23259:SF69">
    <property type="entry name" value="GEO11767P1-RELATED"/>
    <property type="match status" value="1"/>
</dbReference>
<name>A0A7R9L308_9ACAR</name>
<proteinExistence type="predicted"/>
<keyword evidence="1" id="KW-0646">Protease inhibitor</keyword>
<evidence type="ECO:0000259" key="3">
    <source>
        <dbReference type="Pfam" id="PF01826"/>
    </source>
</evidence>
<gene>
    <name evidence="4" type="ORF">OSB1V03_LOCUS14316</name>
</gene>
<keyword evidence="5" id="KW-1185">Reference proteome</keyword>
<dbReference type="AlphaFoldDB" id="A0A7R9L308"/>
<dbReference type="EMBL" id="OC868203">
    <property type="protein sequence ID" value="CAD7633920.1"/>
    <property type="molecule type" value="Genomic_DNA"/>
</dbReference>
<dbReference type="CDD" id="cd19941">
    <property type="entry name" value="TIL"/>
    <property type="match status" value="2"/>
</dbReference>
<dbReference type="EMBL" id="CAJPIZ010013628">
    <property type="protein sequence ID" value="CAG2114350.1"/>
    <property type="molecule type" value="Genomic_DNA"/>
</dbReference>
<feature type="domain" description="TIL" evidence="3">
    <location>
        <begin position="50"/>
        <end position="104"/>
    </location>
</feature>
<dbReference type="InterPro" id="IPR051368">
    <property type="entry name" value="SerProtInhib-TIL_Domain"/>
</dbReference>
<organism evidence="4">
    <name type="scientific">Medioppia subpectinata</name>
    <dbReference type="NCBI Taxonomy" id="1979941"/>
    <lineage>
        <taxon>Eukaryota</taxon>
        <taxon>Metazoa</taxon>
        <taxon>Ecdysozoa</taxon>
        <taxon>Arthropoda</taxon>
        <taxon>Chelicerata</taxon>
        <taxon>Arachnida</taxon>
        <taxon>Acari</taxon>
        <taxon>Acariformes</taxon>
        <taxon>Sarcoptiformes</taxon>
        <taxon>Oribatida</taxon>
        <taxon>Brachypylina</taxon>
        <taxon>Oppioidea</taxon>
        <taxon>Oppiidae</taxon>
        <taxon>Medioppia</taxon>
    </lineage>
</organism>
<dbReference type="InterPro" id="IPR036084">
    <property type="entry name" value="Ser_inhib-like_sf"/>
</dbReference>
<dbReference type="InterPro" id="IPR002919">
    <property type="entry name" value="TIL_dom"/>
</dbReference>
<evidence type="ECO:0000313" key="4">
    <source>
        <dbReference type="EMBL" id="CAD7633920.1"/>
    </source>
</evidence>